<dbReference type="AlphaFoldDB" id="A0A914Z9K9"/>
<evidence type="ECO:0000256" key="5">
    <source>
        <dbReference type="ARBA" id="ARBA00022833"/>
    </source>
</evidence>
<accession>A0A914Z9K9</accession>
<keyword evidence="5" id="KW-0862">Zinc</keyword>
<evidence type="ECO:0000256" key="1">
    <source>
        <dbReference type="ARBA" id="ARBA00001947"/>
    </source>
</evidence>
<dbReference type="Gene3D" id="3.30.70.360">
    <property type="match status" value="1"/>
</dbReference>
<dbReference type="InterPro" id="IPR036264">
    <property type="entry name" value="Bact_exopeptidase_dim_dom"/>
</dbReference>
<evidence type="ECO:0000259" key="6">
    <source>
        <dbReference type="Pfam" id="PF07687"/>
    </source>
</evidence>
<dbReference type="GO" id="GO:0016787">
    <property type="term" value="F:hydrolase activity"/>
    <property type="evidence" value="ECO:0007669"/>
    <property type="project" value="UniProtKB-KW"/>
</dbReference>
<comment type="cofactor">
    <cofactor evidence="1">
        <name>Zn(2+)</name>
        <dbReference type="ChEBI" id="CHEBI:29105"/>
    </cofactor>
</comment>
<organism evidence="7 8">
    <name type="scientific">Panagrolaimus superbus</name>
    <dbReference type="NCBI Taxonomy" id="310955"/>
    <lineage>
        <taxon>Eukaryota</taxon>
        <taxon>Metazoa</taxon>
        <taxon>Ecdysozoa</taxon>
        <taxon>Nematoda</taxon>
        <taxon>Chromadorea</taxon>
        <taxon>Rhabditida</taxon>
        <taxon>Tylenchina</taxon>
        <taxon>Panagrolaimomorpha</taxon>
        <taxon>Panagrolaimoidea</taxon>
        <taxon>Panagrolaimidae</taxon>
        <taxon>Panagrolaimus</taxon>
    </lineage>
</organism>
<dbReference type="InterPro" id="IPR050072">
    <property type="entry name" value="Peptidase_M20A"/>
</dbReference>
<dbReference type="Pfam" id="PF07687">
    <property type="entry name" value="M20_dimer"/>
    <property type="match status" value="1"/>
</dbReference>
<reference evidence="8" key="1">
    <citation type="submission" date="2022-11" db="UniProtKB">
        <authorList>
            <consortium name="WormBaseParasite"/>
        </authorList>
    </citation>
    <scope>IDENTIFICATION</scope>
</reference>
<name>A0A914Z9K9_9BILA</name>
<dbReference type="Proteomes" id="UP000887577">
    <property type="component" value="Unplaced"/>
</dbReference>
<dbReference type="SUPFAM" id="SSF55031">
    <property type="entry name" value="Bacterial exopeptidase dimerisation domain"/>
    <property type="match status" value="1"/>
</dbReference>
<feature type="domain" description="Peptidase M20 dimerisation" evidence="6">
    <location>
        <begin position="31"/>
        <end position="127"/>
    </location>
</feature>
<proteinExistence type="inferred from homology"/>
<sequence>MEEFLEANKFILKPDYLIVGEPTEMKFASIQKGAVKLKLKSEGVAAHSGYPELGENAIEKLLNVLEDLRRHQWPSDPNHGETTMNIGLIEGGQALNALAESASASLFFRVTNSAKELVETVKKIVGNRVEIEMLGFNEPVILTSG</sequence>
<dbReference type="Gene3D" id="3.40.630.10">
    <property type="entry name" value="Zn peptidases"/>
    <property type="match status" value="1"/>
</dbReference>
<comment type="similarity">
    <text evidence="2">Belongs to the peptidase M20A family.</text>
</comment>
<evidence type="ECO:0000313" key="8">
    <source>
        <dbReference type="WBParaSite" id="PSU_v2.g8599.t1"/>
    </source>
</evidence>
<keyword evidence="7" id="KW-1185">Reference proteome</keyword>
<protein>
    <submittedName>
        <fullName evidence="8">Peptidase M20 dimerisation domain-containing protein</fullName>
    </submittedName>
</protein>
<keyword evidence="4" id="KW-0378">Hydrolase</keyword>
<evidence type="ECO:0000313" key="7">
    <source>
        <dbReference type="Proteomes" id="UP000887577"/>
    </source>
</evidence>
<dbReference type="PANTHER" id="PTHR43808:SF8">
    <property type="entry name" value="PEPTIDASE M20 DIMERISATION DOMAIN-CONTAINING PROTEIN"/>
    <property type="match status" value="1"/>
</dbReference>
<keyword evidence="3" id="KW-0479">Metal-binding</keyword>
<evidence type="ECO:0000256" key="3">
    <source>
        <dbReference type="ARBA" id="ARBA00022723"/>
    </source>
</evidence>
<evidence type="ECO:0000256" key="2">
    <source>
        <dbReference type="ARBA" id="ARBA00006247"/>
    </source>
</evidence>
<dbReference type="InterPro" id="IPR011650">
    <property type="entry name" value="Peptidase_M20_dimer"/>
</dbReference>
<evidence type="ECO:0000256" key="4">
    <source>
        <dbReference type="ARBA" id="ARBA00022801"/>
    </source>
</evidence>
<dbReference type="PANTHER" id="PTHR43808">
    <property type="entry name" value="ACETYLORNITHINE DEACETYLASE"/>
    <property type="match status" value="1"/>
</dbReference>
<dbReference type="WBParaSite" id="PSU_v2.g8599.t1">
    <property type="protein sequence ID" value="PSU_v2.g8599.t1"/>
    <property type="gene ID" value="PSU_v2.g8599"/>
</dbReference>